<keyword evidence="3" id="KW-1185">Reference proteome</keyword>
<accession>A0ABT8RBM0</accession>
<dbReference type="Proteomes" id="UP001168528">
    <property type="component" value="Unassembled WGS sequence"/>
</dbReference>
<feature type="chain" id="PRO_5045802122" description="Heparin lyase I family protein" evidence="1">
    <location>
        <begin position="29"/>
        <end position="272"/>
    </location>
</feature>
<evidence type="ECO:0000256" key="1">
    <source>
        <dbReference type="SAM" id="SignalP"/>
    </source>
</evidence>
<feature type="signal peptide" evidence="1">
    <location>
        <begin position="1"/>
        <end position="28"/>
    </location>
</feature>
<dbReference type="RefSeq" id="WP_302040312.1">
    <property type="nucleotide sequence ID" value="NZ_JAUKPO010000019.1"/>
</dbReference>
<reference evidence="2" key="1">
    <citation type="submission" date="2023-07" db="EMBL/GenBank/DDBJ databases">
        <title>The genome sequence of Rhodocytophaga aerolata KACC 12507.</title>
        <authorList>
            <person name="Zhang X."/>
        </authorList>
    </citation>
    <scope>NUCLEOTIDE SEQUENCE</scope>
    <source>
        <strain evidence="2">KACC 12507</strain>
    </source>
</reference>
<evidence type="ECO:0000313" key="2">
    <source>
        <dbReference type="EMBL" id="MDO1449508.1"/>
    </source>
</evidence>
<sequence length="272" mass="30315">MKQNIFRFSLPGIFLTLAISLLISCSQTNEVVAPDIALEEKAVLVPEPVLAEAPASGEVVEKTDSLVFPTQPLAAARTSGTHAIDYVDFDDELGLSLIPDYAANMFASAPFYIQQVGNAWVHVKENNNGSYSASFKSNYGHYHLDYQNFIPCTRPDGTFGRPTYVGNGCRSIDPLKQPRTLSTHYGNQWIKIYAYDYTNSSRVFDLQGIKVIHGPIRLRYRKQNGTWYEWASLGEGSWNLSSYSTGITEVLISSTNNSSISFDKVLIKMPNY</sequence>
<keyword evidence="1" id="KW-0732">Signal</keyword>
<evidence type="ECO:0008006" key="4">
    <source>
        <dbReference type="Google" id="ProtNLM"/>
    </source>
</evidence>
<name>A0ABT8RBM0_9BACT</name>
<gene>
    <name evidence="2" type="ORF">Q0590_24745</name>
</gene>
<protein>
    <recommendedName>
        <fullName evidence="4">Heparin lyase I family protein</fullName>
    </recommendedName>
</protein>
<dbReference type="PROSITE" id="PS51257">
    <property type="entry name" value="PROKAR_LIPOPROTEIN"/>
    <property type="match status" value="1"/>
</dbReference>
<proteinExistence type="predicted"/>
<dbReference type="EMBL" id="JAUKPO010000019">
    <property type="protein sequence ID" value="MDO1449508.1"/>
    <property type="molecule type" value="Genomic_DNA"/>
</dbReference>
<organism evidence="2 3">
    <name type="scientific">Rhodocytophaga aerolata</name>
    <dbReference type="NCBI Taxonomy" id="455078"/>
    <lineage>
        <taxon>Bacteria</taxon>
        <taxon>Pseudomonadati</taxon>
        <taxon>Bacteroidota</taxon>
        <taxon>Cytophagia</taxon>
        <taxon>Cytophagales</taxon>
        <taxon>Rhodocytophagaceae</taxon>
        <taxon>Rhodocytophaga</taxon>
    </lineage>
</organism>
<evidence type="ECO:0000313" key="3">
    <source>
        <dbReference type="Proteomes" id="UP001168528"/>
    </source>
</evidence>
<comment type="caution">
    <text evidence="2">The sequence shown here is derived from an EMBL/GenBank/DDBJ whole genome shotgun (WGS) entry which is preliminary data.</text>
</comment>